<dbReference type="PANTHER" id="PTHR43542">
    <property type="entry name" value="METHYLTRANSFERASE"/>
    <property type="match status" value="1"/>
</dbReference>
<dbReference type="SUPFAM" id="SSF53335">
    <property type="entry name" value="S-adenosyl-L-methionine-dependent methyltransferases"/>
    <property type="match status" value="1"/>
</dbReference>
<protein>
    <submittedName>
        <fullName evidence="3">16S rRNA (Guanine(966)-N(2))-methyltransferase RsmD</fullName>
        <ecNumber evidence="3">2.1.1.171</ecNumber>
    </submittedName>
</protein>
<dbReference type="RefSeq" id="WP_353438654.1">
    <property type="nucleotide sequence ID" value="NZ_CP099959.1"/>
</dbReference>
<dbReference type="GO" id="GO:0052913">
    <property type="term" value="F:16S rRNA (guanine(966)-N(2))-methyltransferase activity"/>
    <property type="evidence" value="ECO:0007669"/>
    <property type="project" value="UniProtKB-EC"/>
</dbReference>
<reference evidence="3" key="1">
    <citation type="submission" date="2022-06" db="EMBL/GenBank/DDBJ databases">
        <title>New Polynucleobacter species.</title>
        <authorList>
            <person name="Hahn M.W."/>
        </authorList>
    </citation>
    <scope>NUCLEOTIDE SEQUENCE</scope>
    <source>
        <strain evidence="3">UK-FUSCHL-C3</strain>
    </source>
</reference>
<dbReference type="Gene3D" id="3.40.50.150">
    <property type="entry name" value="Vaccinia Virus protein VP39"/>
    <property type="match status" value="1"/>
</dbReference>
<dbReference type="PIRSF" id="PIRSF004553">
    <property type="entry name" value="CHP00095"/>
    <property type="match status" value="1"/>
</dbReference>
<sequence>MSGHPNRIRIIGGVWRSRQISVLSQEGLRPSSDRVRETLFNWLGQDLSGLKVLDAFAGSGALGFESASRDAKEVVLIEKDKKIVAQLQSQYQLLLSSPIQGNLKVMQGDGIIHMGQANTAAYHLIFLDPPFNQPALLKQAVVEAARICDDYSGGGIYIECPITQDLLELELLIPNWTCSRQMQTTQTKAALFRRTSG</sequence>
<dbReference type="InterPro" id="IPR004398">
    <property type="entry name" value="RNA_MeTrfase_RsmD"/>
</dbReference>
<accession>A0AAU8A1Y9</accession>
<dbReference type="CDD" id="cd02440">
    <property type="entry name" value="AdoMet_MTases"/>
    <property type="match status" value="1"/>
</dbReference>
<evidence type="ECO:0000256" key="2">
    <source>
        <dbReference type="ARBA" id="ARBA00022679"/>
    </source>
</evidence>
<dbReference type="AlphaFoldDB" id="A0AAU8A1Y9"/>
<dbReference type="Pfam" id="PF03602">
    <property type="entry name" value="Cons_hypoth95"/>
    <property type="match status" value="1"/>
</dbReference>
<dbReference type="EC" id="2.1.1.171" evidence="3"/>
<evidence type="ECO:0000256" key="1">
    <source>
        <dbReference type="ARBA" id="ARBA00022603"/>
    </source>
</evidence>
<name>A0AAU8A1Y9_9BURK</name>
<dbReference type="InterPro" id="IPR029063">
    <property type="entry name" value="SAM-dependent_MTases_sf"/>
</dbReference>
<keyword evidence="2 3" id="KW-0808">Transferase</keyword>
<evidence type="ECO:0000313" key="3">
    <source>
        <dbReference type="EMBL" id="XCC57602.1"/>
    </source>
</evidence>
<gene>
    <name evidence="3" type="primary">rsmD</name>
    <name evidence="3" type="ORF">NKE59_08965</name>
</gene>
<dbReference type="EMBL" id="CP099959">
    <property type="protein sequence ID" value="XCC57602.1"/>
    <property type="molecule type" value="Genomic_DNA"/>
</dbReference>
<proteinExistence type="predicted"/>
<organism evidence="3">
    <name type="scientific">Polynucleobacter sp. UK-FUSCHL-C3</name>
    <dbReference type="NCBI Taxonomy" id="2955208"/>
    <lineage>
        <taxon>Bacteria</taxon>
        <taxon>Pseudomonadati</taxon>
        <taxon>Pseudomonadota</taxon>
        <taxon>Betaproteobacteria</taxon>
        <taxon>Burkholderiales</taxon>
        <taxon>Burkholderiaceae</taxon>
        <taxon>Polynucleobacter</taxon>
    </lineage>
</organism>
<keyword evidence="1 3" id="KW-0489">Methyltransferase</keyword>
<dbReference type="NCBIfam" id="TIGR00095">
    <property type="entry name" value="16S rRNA (guanine(966)-N(2))-methyltransferase RsmD"/>
    <property type="match status" value="1"/>
</dbReference>
<dbReference type="PANTHER" id="PTHR43542:SF1">
    <property type="entry name" value="METHYLTRANSFERASE"/>
    <property type="match status" value="1"/>
</dbReference>